<evidence type="ECO:0000259" key="2">
    <source>
        <dbReference type="PROSITE" id="PS50125"/>
    </source>
</evidence>
<dbReference type="GO" id="GO:0009190">
    <property type="term" value="P:cyclic nucleotide biosynthetic process"/>
    <property type="evidence" value="ECO:0007669"/>
    <property type="project" value="InterPro"/>
</dbReference>
<dbReference type="InterPro" id="IPR001054">
    <property type="entry name" value="A/G_cyclase"/>
</dbReference>
<dbReference type="Proteomes" id="UP000722791">
    <property type="component" value="Unassembled WGS sequence"/>
</dbReference>
<dbReference type="Pfam" id="PF00211">
    <property type="entry name" value="Guanylate_cyc"/>
    <property type="match status" value="1"/>
</dbReference>
<sequence length="1029" mass="106097">GVVCCSAASLANMTILSYTAAEVTRPCSRNGELMALLLRGMGMAGTLPYNFSGLAPEVLVLADNPGLKGQLPPAVLLLDRLVEVDIRNTSLVCPSGSAASSGNDPSMDRNANAIDGINQGLQQQQLAGLACELPVQLLASRASITYVAGSEAPSPTAAVVLQPGGATYSCPALLYRPLNGNSSGSGTSPTDNSGIPLLTGVEVASGEGTVGVEEGAHVSYLPSLVQLAPHGAAIVLADPTFRRFQDCVCLQLPGGVPAAAGPPVLAVARGGAGKLAPVLATCRSASAVVTGPSGCASAEEAGARKAEVSLASVALAGIVVGTAAASALLSSLAIAACCMRYELRRRRAIAASAVKAAIWSRNRIGDDPSRHSYHRSHSPCAGAAAACPDAAAAVGWRSVLRDWILGVGNHPFPTCEDRSRHMGSGPARMHSGGTGTCGTRLSIDVPQPVASPTSPRKNVPPGGNLFEAKRSRPPGSAPEIFGSEITLVATDVEGSTELWEWQPDVMNSALALHDRMVRLTLAACCGYEVTTEGDAFLVAFHDPLDAVRWALLLQSALLKLDWPPLLLEHPLCRPRPLVPIATAAATQPSGGGPDADDRTAAPLLVLFKGLSVRMGIATGVPSALREHPVTRRMQYTGAVLRLATGIAELGSGGQILLEPLTFKGIHNKFEELDVVESEVQELADLIRVQYVDDGSLSAVDECDDDSSMPTHATLPPTIVSSIAPPPAAAMNATLPSAIPTNIVLAPAAPGSTSQPVHDPSQSLPHVAQHSLPLPPLQLQAVQPLQSLHRPSNRFTRQIPLPSSDGAQPAHESDTVACDKMPLPHQTSQPNAAFAATSNPSTASSTAPRPPRRYGNIRRGESAALLGQRDNVPRRPPPKQASTKNLATLQQGLASRRAIAGPNCRPVGLSPQPQGLAMISRSAWEAAAAGSSSSLAVPVPSPIAGASHGQLPLLGAASALGPSLAYVPEWTHYSPTSEHATQRLLPLQLQAVLQGGPPTHSGGDITAATANISGTAGVSGQFLDTLHRNG</sequence>
<feature type="region of interest" description="Disordered" evidence="1">
    <location>
        <begin position="794"/>
        <end position="883"/>
    </location>
</feature>
<dbReference type="InterPro" id="IPR050697">
    <property type="entry name" value="Adenylyl/Guanylyl_Cyclase_3/4"/>
</dbReference>
<evidence type="ECO:0000313" key="3">
    <source>
        <dbReference type="EMBL" id="GIL97162.1"/>
    </source>
</evidence>
<gene>
    <name evidence="3" type="ORF">Vretimale_2897</name>
</gene>
<protein>
    <recommendedName>
        <fullName evidence="2">Guanylate cyclase domain-containing protein</fullName>
    </recommendedName>
</protein>
<dbReference type="EMBL" id="BNCQ01000004">
    <property type="protein sequence ID" value="GIL97162.1"/>
    <property type="molecule type" value="Genomic_DNA"/>
</dbReference>
<dbReference type="InterPro" id="IPR029787">
    <property type="entry name" value="Nucleotide_cyclase"/>
</dbReference>
<accession>A0A8J4DC85</accession>
<dbReference type="PANTHER" id="PTHR43081:SF1">
    <property type="entry name" value="ADENYLATE CYCLASE, TERMINAL-DIFFERENTIATION SPECIFIC"/>
    <property type="match status" value="1"/>
</dbReference>
<dbReference type="SMART" id="SM00044">
    <property type="entry name" value="CYCc"/>
    <property type="match status" value="1"/>
</dbReference>
<feature type="region of interest" description="Disordered" evidence="1">
    <location>
        <begin position="745"/>
        <end position="768"/>
    </location>
</feature>
<organism evidence="3 4">
    <name type="scientific">Volvox reticuliferus</name>
    <dbReference type="NCBI Taxonomy" id="1737510"/>
    <lineage>
        <taxon>Eukaryota</taxon>
        <taxon>Viridiplantae</taxon>
        <taxon>Chlorophyta</taxon>
        <taxon>core chlorophytes</taxon>
        <taxon>Chlorophyceae</taxon>
        <taxon>CS clade</taxon>
        <taxon>Chlamydomonadales</taxon>
        <taxon>Volvocaceae</taxon>
        <taxon>Volvox</taxon>
    </lineage>
</organism>
<dbReference type="Gene3D" id="3.30.70.1230">
    <property type="entry name" value="Nucleotide cyclase"/>
    <property type="match status" value="1"/>
</dbReference>
<reference evidence="3" key="1">
    <citation type="journal article" date="2021" name="Proc. Natl. Acad. Sci. U.S.A.">
        <title>Three genomes in the algal genus Volvox reveal the fate of a haploid sex-determining region after a transition to homothallism.</title>
        <authorList>
            <person name="Yamamoto K."/>
            <person name="Hamaji T."/>
            <person name="Kawai-Toyooka H."/>
            <person name="Matsuzaki R."/>
            <person name="Takahashi F."/>
            <person name="Nishimura Y."/>
            <person name="Kawachi M."/>
            <person name="Noguchi H."/>
            <person name="Minakuchi Y."/>
            <person name="Umen J.G."/>
            <person name="Toyoda A."/>
            <person name="Nozaki H."/>
        </authorList>
    </citation>
    <scope>NUCLEOTIDE SEQUENCE</scope>
    <source>
        <strain evidence="3">NIES-3785</strain>
    </source>
</reference>
<proteinExistence type="predicted"/>
<feature type="domain" description="Guanylate cyclase" evidence="2">
    <location>
        <begin position="486"/>
        <end position="647"/>
    </location>
</feature>
<feature type="non-terminal residue" evidence="3">
    <location>
        <position position="1"/>
    </location>
</feature>
<dbReference type="PANTHER" id="PTHR43081">
    <property type="entry name" value="ADENYLATE CYCLASE, TERMINAL-DIFFERENTIATION SPECIFIC-RELATED"/>
    <property type="match status" value="1"/>
</dbReference>
<comment type="caution">
    <text evidence="3">The sequence shown here is derived from an EMBL/GenBank/DDBJ whole genome shotgun (WGS) entry which is preliminary data.</text>
</comment>
<dbReference type="PROSITE" id="PS50125">
    <property type="entry name" value="GUANYLATE_CYCLASE_2"/>
    <property type="match status" value="1"/>
</dbReference>
<evidence type="ECO:0000313" key="4">
    <source>
        <dbReference type="Proteomes" id="UP000722791"/>
    </source>
</evidence>
<dbReference type="AlphaFoldDB" id="A0A8J4DC85"/>
<feature type="non-terminal residue" evidence="3">
    <location>
        <position position="1029"/>
    </location>
</feature>
<dbReference type="SUPFAM" id="SSF55073">
    <property type="entry name" value="Nucleotide cyclase"/>
    <property type="match status" value="1"/>
</dbReference>
<evidence type="ECO:0000256" key="1">
    <source>
        <dbReference type="SAM" id="MobiDB-lite"/>
    </source>
</evidence>
<dbReference type="GO" id="GO:0035556">
    <property type="term" value="P:intracellular signal transduction"/>
    <property type="evidence" value="ECO:0007669"/>
    <property type="project" value="InterPro"/>
</dbReference>
<feature type="compositionally biased region" description="Polar residues" evidence="1">
    <location>
        <begin position="750"/>
        <end position="763"/>
    </location>
</feature>
<name>A0A8J4DC85_9CHLO</name>
<feature type="compositionally biased region" description="Low complexity" evidence="1">
    <location>
        <begin position="829"/>
        <end position="846"/>
    </location>
</feature>